<dbReference type="EMBL" id="JADEYP010000026">
    <property type="protein sequence ID" value="MCA5006065.1"/>
    <property type="molecule type" value="Genomic_DNA"/>
</dbReference>
<dbReference type="PANTHER" id="PTHR35535:SF2">
    <property type="entry name" value="DUF306 DOMAIN-CONTAINING PROTEIN"/>
    <property type="match status" value="1"/>
</dbReference>
<feature type="domain" description="DUF306" evidence="1">
    <location>
        <begin position="148"/>
        <end position="255"/>
    </location>
</feature>
<name>A0ABS7Z7D4_9SPHI</name>
<keyword evidence="3" id="KW-1185">Reference proteome</keyword>
<evidence type="ECO:0000313" key="3">
    <source>
        <dbReference type="Proteomes" id="UP001165302"/>
    </source>
</evidence>
<protein>
    <submittedName>
        <fullName evidence="2">META domain-containing protein</fullName>
    </submittedName>
</protein>
<feature type="domain" description="DUF306" evidence="1">
    <location>
        <begin position="33"/>
        <end position="135"/>
    </location>
</feature>
<reference evidence="2" key="1">
    <citation type="submission" date="2020-10" db="EMBL/GenBank/DDBJ databases">
        <authorList>
            <person name="Lu T."/>
            <person name="Wang Q."/>
            <person name="Han X."/>
        </authorList>
    </citation>
    <scope>NUCLEOTIDE SEQUENCE</scope>
    <source>
        <strain evidence="2">WQ 366</strain>
    </source>
</reference>
<dbReference type="InterPro" id="IPR053147">
    <property type="entry name" value="Hsp_HslJ-like"/>
</dbReference>
<gene>
    <name evidence="2" type="ORF">IPZ78_12985</name>
</gene>
<dbReference type="InterPro" id="IPR038670">
    <property type="entry name" value="HslJ-like_sf"/>
</dbReference>
<proteinExistence type="predicted"/>
<dbReference type="PROSITE" id="PS51257">
    <property type="entry name" value="PROKAR_LIPOPROTEIN"/>
    <property type="match status" value="1"/>
</dbReference>
<organism evidence="2 3">
    <name type="scientific">Sphingobacterium bovistauri</name>
    <dbReference type="NCBI Taxonomy" id="2781959"/>
    <lineage>
        <taxon>Bacteria</taxon>
        <taxon>Pseudomonadati</taxon>
        <taxon>Bacteroidota</taxon>
        <taxon>Sphingobacteriia</taxon>
        <taxon>Sphingobacteriales</taxon>
        <taxon>Sphingobacteriaceae</taxon>
        <taxon>Sphingobacterium</taxon>
    </lineage>
</organism>
<accession>A0ABS7Z7D4</accession>
<evidence type="ECO:0000259" key="1">
    <source>
        <dbReference type="Pfam" id="PF03724"/>
    </source>
</evidence>
<dbReference type="RefSeq" id="WP_225554386.1">
    <property type="nucleotide sequence ID" value="NZ_JADEYP010000026.1"/>
</dbReference>
<dbReference type="PANTHER" id="PTHR35535">
    <property type="entry name" value="HEAT SHOCK PROTEIN HSLJ"/>
    <property type="match status" value="1"/>
</dbReference>
<evidence type="ECO:0000313" key="2">
    <source>
        <dbReference type="EMBL" id="MCA5006065.1"/>
    </source>
</evidence>
<comment type="caution">
    <text evidence="2">The sequence shown here is derived from an EMBL/GenBank/DDBJ whole genome shotgun (WGS) entry which is preliminary data.</text>
</comment>
<dbReference type="Proteomes" id="UP001165302">
    <property type="component" value="Unassembled WGS sequence"/>
</dbReference>
<dbReference type="Gene3D" id="2.40.128.270">
    <property type="match status" value="2"/>
</dbReference>
<dbReference type="Pfam" id="PF03724">
    <property type="entry name" value="META"/>
    <property type="match status" value="2"/>
</dbReference>
<dbReference type="InterPro" id="IPR005184">
    <property type="entry name" value="DUF306_Meta_HslJ"/>
</dbReference>
<sequence>MKSTIILSSITITLLSGCSILQNKTPSNASDLNAKWHIISIENKTIDKKVNGKEPIFSFDLAKQEYAAITGCNNLMGGFELKSKNNIKFTRGVSTMMACNNMEVEQGLSKILPLISSYKISNDTLSFIDTKKNIKAQFKLKHEDNSSQLQGKWELDYLGLSSKTLEQLFNSRKPTIEFDIKEETLVGNGGCNNYSGTYNVNGHKINFGAIAATKMACPSLTGEALYFQNLQKISSYSVHENQLTFITDDIAILRFKKIK</sequence>